<protein>
    <submittedName>
        <fullName evidence="3">Uncharacterized protein</fullName>
    </submittedName>
</protein>
<feature type="transmembrane region" description="Helical" evidence="2">
    <location>
        <begin position="384"/>
        <end position="402"/>
    </location>
</feature>
<reference evidence="3 4" key="1">
    <citation type="submission" date="2013-06" db="EMBL/GenBank/DDBJ databases">
        <authorList>
            <person name="Weinstock G."/>
            <person name="Sodergren E."/>
            <person name="Lobos E.A."/>
            <person name="Fulton L."/>
            <person name="Fulton R."/>
            <person name="Courtney L."/>
            <person name="Fronick C."/>
            <person name="O'Laughlin M."/>
            <person name="Godfrey J."/>
            <person name="Wilson R.M."/>
            <person name="Miner T."/>
            <person name="Farmer C."/>
            <person name="Delehaunty K."/>
            <person name="Cordes M."/>
            <person name="Minx P."/>
            <person name="Tomlinson C."/>
            <person name="Chen J."/>
            <person name="Wollam A."/>
            <person name="Pepin K.H."/>
            <person name="Bhonagiri V."/>
            <person name="Zhang X."/>
            <person name="Warren W."/>
            <person name="Mitreva M."/>
            <person name="Mardis E.R."/>
            <person name="Wilson R.K."/>
        </authorList>
    </citation>
    <scope>NUCLEOTIDE SEQUENCE [LARGE SCALE GENOMIC DNA]</scope>
    <source>
        <strain evidence="3 4">W1703</strain>
    </source>
</reference>
<feature type="transmembrane region" description="Helical" evidence="2">
    <location>
        <begin position="285"/>
        <end position="306"/>
    </location>
</feature>
<dbReference type="RefSeq" id="WP_021674154.1">
    <property type="nucleotide sequence ID" value="NZ_KI259731.1"/>
</dbReference>
<name>U2KGL1_9STRE</name>
<evidence type="ECO:0000313" key="4">
    <source>
        <dbReference type="Proteomes" id="UP000016617"/>
    </source>
</evidence>
<dbReference type="EMBL" id="AWVA01000117">
    <property type="protein sequence ID" value="ERJ73968.1"/>
    <property type="molecule type" value="Genomic_DNA"/>
</dbReference>
<dbReference type="Proteomes" id="UP000016617">
    <property type="component" value="Unassembled WGS sequence"/>
</dbReference>
<dbReference type="AlphaFoldDB" id="U2KGL1"/>
<sequence length="439" mass="48056">MNKQDWIEYFEAINGRTPSDAEIAQALATGDFAADDVADAPEPAQAAPVQAAPQEPAAQVAPDPTQAQAVNPQVAGVQQAAEQVTSGAQEVAGQVAGAPEAAPQANQFAQAQANPQFAQNQAGQFAQAGQTVQPQQQVYYQQGPDGQVQAVMAPAPRQPNPQAEAFKKGFTGYFSWFGKAFVNPQAKAEEGHPIFGLITIGLASWFVAWGLVNFFHRLLMAYSFPSYRSGTFKDTYHQSVSSHFGVLKTFLILLIFFVFYTVLTAVPVFFNKDKDKGFFTKVGQYFSYTPIILVLNLLIFVVTWFIPGKITKKAATIFYEYGVDKDLRPLNVLTQLGQKGNYSNAFDSVHIVAVIMMTLFVIGFAMILLSLVKNLDFNLGKINSFYVTLAVTLLFALLMIGLNKTVSASFRSGFDSIHDVFHNGNSSSDYDDYDSDYDD</sequence>
<dbReference type="HOGENOM" id="CLU_623915_0_0_9"/>
<feature type="transmembrane region" description="Helical" evidence="2">
    <location>
        <begin position="250"/>
        <end position="270"/>
    </location>
</feature>
<gene>
    <name evidence="3" type="ORF">HMPREF1557_01956</name>
</gene>
<keyword evidence="2" id="KW-1133">Transmembrane helix</keyword>
<organism evidence="3 4">
    <name type="scientific">Streptococcus sobrinus W1703</name>
    <dbReference type="NCBI Taxonomy" id="1227275"/>
    <lineage>
        <taxon>Bacteria</taxon>
        <taxon>Bacillati</taxon>
        <taxon>Bacillota</taxon>
        <taxon>Bacilli</taxon>
        <taxon>Lactobacillales</taxon>
        <taxon>Streptococcaceae</taxon>
        <taxon>Streptococcus</taxon>
    </lineage>
</organism>
<dbReference type="PATRIC" id="fig|1227275.3.peg.1757"/>
<proteinExistence type="predicted"/>
<evidence type="ECO:0000256" key="2">
    <source>
        <dbReference type="SAM" id="Phobius"/>
    </source>
</evidence>
<keyword evidence="2" id="KW-0472">Membrane</keyword>
<comment type="caution">
    <text evidence="3">The sequence shown here is derived from an EMBL/GenBank/DDBJ whole genome shotgun (WGS) entry which is preliminary data.</text>
</comment>
<feature type="region of interest" description="Disordered" evidence="1">
    <location>
        <begin position="33"/>
        <end position="68"/>
    </location>
</feature>
<feature type="transmembrane region" description="Helical" evidence="2">
    <location>
        <begin position="194"/>
        <end position="215"/>
    </location>
</feature>
<keyword evidence="2" id="KW-0812">Transmembrane</keyword>
<evidence type="ECO:0000313" key="3">
    <source>
        <dbReference type="EMBL" id="ERJ73968.1"/>
    </source>
</evidence>
<feature type="transmembrane region" description="Helical" evidence="2">
    <location>
        <begin position="349"/>
        <end position="372"/>
    </location>
</feature>
<evidence type="ECO:0000256" key="1">
    <source>
        <dbReference type="SAM" id="MobiDB-lite"/>
    </source>
</evidence>
<dbReference type="OrthoDB" id="2237160at2"/>
<accession>U2KGL1</accession>
<feature type="compositionally biased region" description="Low complexity" evidence="1">
    <location>
        <begin position="40"/>
        <end position="64"/>
    </location>
</feature>